<protein>
    <submittedName>
        <fullName evidence="1">Uncharacterized protein</fullName>
    </submittedName>
</protein>
<organism evidence="1 2">
    <name type="scientific">Xylaria bambusicola</name>
    <dbReference type="NCBI Taxonomy" id="326684"/>
    <lineage>
        <taxon>Eukaryota</taxon>
        <taxon>Fungi</taxon>
        <taxon>Dikarya</taxon>
        <taxon>Ascomycota</taxon>
        <taxon>Pezizomycotina</taxon>
        <taxon>Sordariomycetes</taxon>
        <taxon>Xylariomycetidae</taxon>
        <taxon>Xylariales</taxon>
        <taxon>Xylariaceae</taxon>
        <taxon>Xylaria</taxon>
    </lineage>
</organism>
<dbReference type="EMBL" id="JAWHQM010000033">
    <property type="protein sequence ID" value="KAK5633582.1"/>
    <property type="molecule type" value="Genomic_DNA"/>
</dbReference>
<dbReference type="AlphaFoldDB" id="A0AAN7UQP8"/>
<keyword evidence="2" id="KW-1185">Reference proteome</keyword>
<accession>A0AAN7UQP8</accession>
<evidence type="ECO:0000313" key="2">
    <source>
        <dbReference type="Proteomes" id="UP001305414"/>
    </source>
</evidence>
<sequence length="81" mass="8949">MTFDLPFLGLKGSAWGSTSLTSSSKTVFWIRRFLLTAGGRSLKLTVVLMEFLRRLTSFTLTSASRRAPDISLSMALKAYAI</sequence>
<proteinExistence type="predicted"/>
<evidence type="ECO:0000313" key="1">
    <source>
        <dbReference type="EMBL" id="KAK5633582.1"/>
    </source>
</evidence>
<dbReference type="Proteomes" id="UP001305414">
    <property type="component" value="Unassembled WGS sequence"/>
</dbReference>
<reference evidence="1 2" key="1">
    <citation type="submission" date="2023-10" db="EMBL/GenBank/DDBJ databases">
        <title>Draft genome sequence of Xylaria bambusicola isolate GMP-LS, the root and basal stem rot pathogen of sugarcane in Indonesia.</title>
        <authorList>
            <person name="Selvaraj P."/>
            <person name="Muralishankar V."/>
            <person name="Muruganantham S."/>
            <person name="Sp S."/>
            <person name="Haryani S."/>
            <person name="Lau K.J.X."/>
            <person name="Naqvi N.I."/>
        </authorList>
    </citation>
    <scope>NUCLEOTIDE SEQUENCE [LARGE SCALE GENOMIC DNA]</scope>
    <source>
        <strain evidence="1">GMP-LS</strain>
    </source>
</reference>
<name>A0AAN7UQP8_9PEZI</name>
<gene>
    <name evidence="1" type="ORF">RRF57_009296</name>
</gene>
<comment type="caution">
    <text evidence="1">The sequence shown here is derived from an EMBL/GenBank/DDBJ whole genome shotgun (WGS) entry which is preliminary data.</text>
</comment>